<evidence type="ECO:0000313" key="10">
    <source>
        <dbReference type="Proteomes" id="UP001075354"/>
    </source>
</evidence>
<proteinExistence type="predicted"/>
<keyword evidence="6" id="KW-0393">Immunoglobulin domain</keyword>
<dbReference type="Pfam" id="PF25609">
    <property type="entry name" value="Unc5_NetrinR_N"/>
    <property type="match status" value="1"/>
</dbReference>
<dbReference type="EMBL" id="JAPTSV010000011">
    <property type="protein sequence ID" value="KAJ1523039.1"/>
    <property type="molecule type" value="Genomic_DNA"/>
</dbReference>
<evidence type="ECO:0000256" key="5">
    <source>
        <dbReference type="ARBA" id="ARBA00023180"/>
    </source>
</evidence>
<gene>
    <name evidence="9" type="ORF">ONE63_002169</name>
</gene>
<dbReference type="AlphaFoldDB" id="A0AAV7XBN4"/>
<keyword evidence="2" id="KW-0472">Membrane</keyword>
<keyword evidence="3" id="KW-1015">Disulfide bond</keyword>
<evidence type="ECO:0000256" key="6">
    <source>
        <dbReference type="ARBA" id="ARBA00023319"/>
    </source>
</evidence>
<reference evidence="9" key="1">
    <citation type="submission" date="2022-12" db="EMBL/GenBank/DDBJ databases">
        <title>Chromosome-level genome assembly of the bean flower thrips Megalurothrips usitatus.</title>
        <authorList>
            <person name="Ma L."/>
            <person name="Liu Q."/>
            <person name="Li H."/>
            <person name="Cai W."/>
        </authorList>
    </citation>
    <scope>NUCLEOTIDE SEQUENCE</scope>
    <source>
        <strain evidence="9">Cailab_2022a</strain>
    </source>
</reference>
<comment type="subcellular location">
    <subcellularLocation>
        <location evidence="1">Membrane</location>
        <topology evidence="1">Single-pass type I membrane protein</topology>
    </subcellularLocation>
</comment>
<feature type="region of interest" description="Disordered" evidence="7">
    <location>
        <begin position="1"/>
        <end position="35"/>
    </location>
</feature>
<sequence length="84" mass="8554">MTDEEDSGERGRVQGGGAGAAAGAAVPGAEGDLLPPMHAASHVPLFLEEPQDTYVIKNAHATLRCSAINALQVSVCDAIVASIR</sequence>
<protein>
    <recommendedName>
        <fullName evidence="8">Netrin receptor UNC5A-D-like N-terminal domain-containing protein</fullName>
    </recommendedName>
</protein>
<name>A0AAV7XBN4_9NEOP</name>
<evidence type="ECO:0000256" key="1">
    <source>
        <dbReference type="ARBA" id="ARBA00004479"/>
    </source>
</evidence>
<dbReference type="Gene3D" id="2.60.40.10">
    <property type="entry name" value="Immunoglobulins"/>
    <property type="match status" value="1"/>
</dbReference>
<dbReference type="InterPro" id="IPR057755">
    <property type="entry name" value="UNC5A-D-like_N"/>
</dbReference>
<feature type="domain" description="Netrin receptor UNC5A-D-like N-terminal" evidence="8">
    <location>
        <begin position="40"/>
        <end position="74"/>
    </location>
</feature>
<accession>A0AAV7XBN4</accession>
<keyword evidence="10" id="KW-1185">Reference proteome</keyword>
<evidence type="ECO:0000259" key="8">
    <source>
        <dbReference type="Pfam" id="PF25609"/>
    </source>
</evidence>
<evidence type="ECO:0000313" key="9">
    <source>
        <dbReference type="EMBL" id="KAJ1523039.1"/>
    </source>
</evidence>
<evidence type="ECO:0000256" key="2">
    <source>
        <dbReference type="ARBA" id="ARBA00023136"/>
    </source>
</evidence>
<evidence type="ECO:0000256" key="4">
    <source>
        <dbReference type="ARBA" id="ARBA00023170"/>
    </source>
</evidence>
<dbReference type="InterPro" id="IPR013783">
    <property type="entry name" value="Ig-like_fold"/>
</dbReference>
<keyword evidence="5" id="KW-0325">Glycoprotein</keyword>
<evidence type="ECO:0000256" key="3">
    <source>
        <dbReference type="ARBA" id="ARBA00023157"/>
    </source>
</evidence>
<feature type="compositionally biased region" description="Low complexity" evidence="7">
    <location>
        <begin position="21"/>
        <end position="31"/>
    </location>
</feature>
<keyword evidence="4" id="KW-0675">Receptor</keyword>
<dbReference type="Proteomes" id="UP001075354">
    <property type="component" value="Chromosome 11"/>
</dbReference>
<organism evidence="9 10">
    <name type="scientific">Megalurothrips usitatus</name>
    <name type="common">bean blossom thrips</name>
    <dbReference type="NCBI Taxonomy" id="439358"/>
    <lineage>
        <taxon>Eukaryota</taxon>
        <taxon>Metazoa</taxon>
        <taxon>Ecdysozoa</taxon>
        <taxon>Arthropoda</taxon>
        <taxon>Hexapoda</taxon>
        <taxon>Insecta</taxon>
        <taxon>Pterygota</taxon>
        <taxon>Neoptera</taxon>
        <taxon>Paraneoptera</taxon>
        <taxon>Thysanoptera</taxon>
        <taxon>Terebrantia</taxon>
        <taxon>Thripoidea</taxon>
        <taxon>Thripidae</taxon>
        <taxon>Megalurothrips</taxon>
    </lineage>
</organism>
<comment type="caution">
    <text evidence="9">The sequence shown here is derived from an EMBL/GenBank/DDBJ whole genome shotgun (WGS) entry which is preliminary data.</text>
</comment>
<evidence type="ECO:0000256" key="7">
    <source>
        <dbReference type="SAM" id="MobiDB-lite"/>
    </source>
</evidence>